<accession>A0AAU2K1Z4</accession>
<dbReference type="SUPFAM" id="SSF140453">
    <property type="entry name" value="EsxAB dimer-like"/>
    <property type="match status" value="1"/>
</dbReference>
<name>A0AAU2K1Z4_9ACTN</name>
<feature type="compositionally biased region" description="Polar residues" evidence="1">
    <location>
        <begin position="9"/>
        <end position="29"/>
    </location>
</feature>
<dbReference type="Gene3D" id="1.10.287.1060">
    <property type="entry name" value="ESAT-6-like"/>
    <property type="match status" value="1"/>
</dbReference>
<sequence length="119" mass="12834">MATPPPPGSTQTSDQSENQRGYNALQQAKTGVERAQSDVKTVMDGLIRAYGGADGTAFQGLLNEWSGQVDLITRSMGEMMQTLTETGQAQSRTQGQINDFIQEAKRSSISQGAQNRLNP</sequence>
<dbReference type="EMBL" id="CP108264">
    <property type="protein sequence ID" value="WTU77733.1"/>
    <property type="molecule type" value="Genomic_DNA"/>
</dbReference>
<feature type="region of interest" description="Disordered" evidence="1">
    <location>
        <begin position="84"/>
        <end position="119"/>
    </location>
</feature>
<feature type="region of interest" description="Disordered" evidence="1">
    <location>
        <begin position="1"/>
        <end position="33"/>
    </location>
</feature>
<organism evidence="2">
    <name type="scientific">Streptomyces sp. NBC_00049</name>
    <dbReference type="NCBI Taxonomy" id="2903617"/>
    <lineage>
        <taxon>Bacteria</taxon>
        <taxon>Bacillati</taxon>
        <taxon>Actinomycetota</taxon>
        <taxon>Actinomycetes</taxon>
        <taxon>Kitasatosporales</taxon>
        <taxon>Streptomycetaceae</taxon>
        <taxon>Streptomyces</taxon>
    </lineage>
</organism>
<dbReference type="InterPro" id="IPR036689">
    <property type="entry name" value="ESAT-6-like_sf"/>
</dbReference>
<feature type="compositionally biased region" description="Polar residues" evidence="1">
    <location>
        <begin position="84"/>
        <end position="99"/>
    </location>
</feature>
<proteinExistence type="predicted"/>
<evidence type="ECO:0008006" key="3">
    <source>
        <dbReference type="Google" id="ProtNLM"/>
    </source>
</evidence>
<evidence type="ECO:0000313" key="2">
    <source>
        <dbReference type="EMBL" id="WTU77733.1"/>
    </source>
</evidence>
<feature type="compositionally biased region" description="Polar residues" evidence="1">
    <location>
        <begin position="107"/>
        <end position="119"/>
    </location>
</feature>
<reference evidence="2" key="1">
    <citation type="submission" date="2022-10" db="EMBL/GenBank/DDBJ databases">
        <title>The complete genomes of actinobacterial strains from the NBC collection.</title>
        <authorList>
            <person name="Joergensen T.S."/>
            <person name="Alvarez Arevalo M."/>
            <person name="Sterndorff E.B."/>
            <person name="Faurdal D."/>
            <person name="Vuksanovic O."/>
            <person name="Mourched A.-S."/>
            <person name="Charusanti P."/>
            <person name="Shaw S."/>
            <person name="Blin K."/>
            <person name="Weber T."/>
        </authorList>
    </citation>
    <scope>NUCLEOTIDE SEQUENCE</scope>
    <source>
        <strain evidence="2">NBC_00049</strain>
    </source>
</reference>
<dbReference type="AlphaFoldDB" id="A0AAU2K1Z4"/>
<protein>
    <recommendedName>
        <fullName evidence="3">WXG100 family type VII secretion target</fullName>
    </recommendedName>
</protein>
<gene>
    <name evidence="2" type="ORF">OG327_32925</name>
</gene>
<evidence type="ECO:0000256" key="1">
    <source>
        <dbReference type="SAM" id="MobiDB-lite"/>
    </source>
</evidence>